<name>A0ABS3I3T0_9MICO</name>
<keyword evidence="2" id="KW-1185">Reference proteome</keyword>
<gene>
    <name evidence="1" type="ORF">J0911_01205</name>
</gene>
<reference evidence="2" key="2">
    <citation type="submission" date="2023-07" db="EMBL/GenBank/DDBJ databases">
        <title>Myceligenerans salitolerans sp. nov., a halotolerant actinomycete isolated from a salt lake in Xinjiang, China.</title>
        <authorList>
            <person name="Guan T."/>
        </authorList>
    </citation>
    <scope>NUCLEOTIDE SEQUENCE [LARGE SCALE GENOMIC DNA]</scope>
    <source>
        <strain evidence="2">XHU 5031</strain>
    </source>
</reference>
<evidence type="ECO:0000313" key="2">
    <source>
        <dbReference type="Proteomes" id="UP000664617"/>
    </source>
</evidence>
<sequence>MGRKKRKSRPELLFSGAPTLDLDALDCALARAVRAEVGVGGSFVSAVDPDEDVLADGTLKRVVAVRSGPAVGTTGMADLAALVTALTVNEVTDFVCMCTGDLVIEFFDSEGMLIEVVRIDLPDSIECHHWLGKATLAEPDRLTAWLRAHHLPADSDELHAPLAVAESQ</sequence>
<reference evidence="1 2" key="1">
    <citation type="submission" date="2021-03" db="EMBL/GenBank/DDBJ databases">
        <authorList>
            <person name="Xin L."/>
        </authorList>
    </citation>
    <scope>NUCLEOTIDE SEQUENCE [LARGE SCALE GENOMIC DNA]</scope>
    <source>
        <strain evidence="1 2">XHU 5031</strain>
    </source>
</reference>
<organism evidence="1 2">
    <name type="scientific">Myceligenerans salitolerans</name>
    <dbReference type="NCBI Taxonomy" id="1230528"/>
    <lineage>
        <taxon>Bacteria</taxon>
        <taxon>Bacillati</taxon>
        <taxon>Actinomycetota</taxon>
        <taxon>Actinomycetes</taxon>
        <taxon>Micrococcales</taxon>
        <taxon>Promicromonosporaceae</taxon>
        <taxon>Myceligenerans</taxon>
    </lineage>
</organism>
<dbReference type="EMBL" id="JAFMPK010000009">
    <property type="protein sequence ID" value="MBO0607645.1"/>
    <property type="molecule type" value="Genomic_DNA"/>
</dbReference>
<evidence type="ECO:0000313" key="1">
    <source>
        <dbReference type="EMBL" id="MBO0607645.1"/>
    </source>
</evidence>
<comment type="caution">
    <text evidence="1">The sequence shown here is derived from an EMBL/GenBank/DDBJ whole genome shotgun (WGS) entry which is preliminary data.</text>
</comment>
<accession>A0ABS3I3T0</accession>
<dbReference type="RefSeq" id="WP_207273566.1">
    <property type="nucleotide sequence ID" value="NZ_JAFMPK010000009.1"/>
</dbReference>
<dbReference type="Proteomes" id="UP000664617">
    <property type="component" value="Unassembled WGS sequence"/>
</dbReference>
<protein>
    <submittedName>
        <fullName evidence="1">Uncharacterized protein</fullName>
    </submittedName>
</protein>
<proteinExistence type="predicted"/>